<name>A0A4V1INK0_9GAMM</name>
<organism evidence="1 2">
    <name type="scientific">Zooshikella ganghwensis</name>
    <dbReference type="NCBI Taxonomy" id="202772"/>
    <lineage>
        <taxon>Bacteria</taxon>
        <taxon>Pseudomonadati</taxon>
        <taxon>Pseudomonadota</taxon>
        <taxon>Gammaproteobacteria</taxon>
        <taxon>Oceanospirillales</taxon>
        <taxon>Zooshikellaceae</taxon>
        <taxon>Zooshikella</taxon>
    </lineage>
</organism>
<accession>A0A4V1INK0</accession>
<gene>
    <name evidence="1" type="ORF">B9G39_11385</name>
</gene>
<reference evidence="1 2" key="1">
    <citation type="submission" date="2017-04" db="EMBL/GenBank/DDBJ databases">
        <title>Draft genome sequence of Zooshikella ganghwensis VG4 isolated from Red Sea sediments.</title>
        <authorList>
            <person name="Rehman Z."/>
            <person name="Alam I."/>
            <person name="Kamau A."/>
            <person name="Bajic V."/>
            <person name="Leiknes T."/>
        </authorList>
    </citation>
    <scope>NUCLEOTIDE SEQUENCE [LARGE SCALE GENOMIC DNA]</scope>
    <source>
        <strain evidence="1 2">VG4</strain>
    </source>
</reference>
<protein>
    <submittedName>
        <fullName evidence="1">SH3 domain-containing protein</fullName>
    </submittedName>
</protein>
<dbReference type="Gene3D" id="2.30.30.40">
    <property type="entry name" value="SH3 Domains"/>
    <property type="match status" value="1"/>
</dbReference>
<dbReference type="RefSeq" id="WP_094787221.1">
    <property type="nucleotide sequence ID" value="NZ_NDXW01000001.1"/>
</dbReference>
<evidence type="ECO:0000313" key="1">
    <source>
        <dbReference type="EMBL" id="RDH44001.1"/>
    </source>
</evidence>
<dbReference type="AlphaFoldDB" id="A0A4V1INK0"/>
<keyword evidence="2" id="KW-1185">Reference proteome</keyword>
<comment type="caution">
    <text evidence="1">The sequence shown here is derived from an EMBL/GenBank/DDBJ whole genome shotgun (WGS) entry which is preliminary data.</text>
</comment>
<sequence>MKKEWLMLKQVLLVISLFCCVLNVWAEADGPDFWEVHSVAANDRLNIRQQPSWQSNKLDSIPPNEQCLPNIECTGGLTFQEATTLSESEKDALRKQRPRWCKIRYQGITGWVAAKYLRESSSDQCYE</sequence>
<dbReference type="Proteomes" id="UP000257039">
    <property type="component" value="Unassembled WGS sequence"/>
</dbReference>
<evidence type="ECO:0000313" key="2">
    <source>
        <dbReference type="Proteomes" id="UP000257039"/>
    </source>
</evidence>
<proteinExistence type="predicted"/>
<dbReference type="EMBL" id="NDXW01000001">
    <property type="protein sequence ID" value="RDH44001.1"/>
    <property type="molecule type" value="Genomic_DNA"/>
</dbReference>